<evidence type="ECO:0000313" key="6">
    <source>
        <dbReference type="EMBL" id="SCZ12368.1"/>
    </source>
</evidence>
<comment type="similarity">
    <text evidence="2">Belongs to the bacterial solute-binding protein 2 family.</text>
</comment>
<dbReference type="OrthoDB" id="9147297at2"/>
<evidence type="ECO:0000313" key="7">
    <source>
        <dbReference type="Proteomes" id="UP000199569"/>
    </source>
</evidence>
<evidence type="ECO:0000256" key="1">
    <source>
        <dbReference type="ARBA" id="ARBA00004196"/>
    </source>
</evidence>
<keyword evidence="7" id="KW-1185">Reference proteome</keyword>
<feature type="domain" description="Periplasmic binding protein" evidence="5">
    <location>
        <begin position="60"/>
        <end position="317"/>
    </location>
</feature>
<gene>
    <name evidence="6" type="ORF">SAMN02927923_04335</name>
</gene>
<keyword evidence="3 4" id="KW-0732">Signal</keyword>
<organism evidence="6 7">
    <name type="scientific">Microvirga guangxiensis</name>
    <dbReference type="NCBI Taxonomy" id="549386"/>
    <lineage>
        <taxon>Bacteria</taxon>
        <taxon>Pseudomonadati</taxon>
        <taxon>Pseudomonadota</taxon>
        <taxon>Alphaproteobacteria</taxon>
        <taxon>Hyphomicrobiales</taxon>
        <taxon>Methylobacteriaceae</taxon>
        <taxon>Microvirga</taxon>
    </lineage>
</organism>
<dbReference type="Gene3D" id="3.40.50.2300">
    <property type="match status" value="2"/>
</dbReference>
<reference evidence="6 7" key="1">
    <citation type="submission" date="2016-10" db="EMBL/GenBank/DDBJ databases">
        <authorList>
            <person name="de Groot N.N."/>
        </authorList>
    </citation>
    <scope>NUCLEOTIDE SEQUENCE [LARGE SCALE GENOMIC DNA]</scope>
    <source>
        <strain evidence="6 7">CGMCC 1.7666</strain>
    </source>
</reference>
<comment type="subcellular location">
    <subcellularLocation>
        <location evidence="1">Cell envelope</location>
    </subcellularLocation>
</comment>
<feature type="signal peptide" evidence="4">
    <location>
        <begin position="1"/>
        <end position="24"/>
    </location>
</feature>
<dbReference type="SUPFAM" id="SSF53822">
    <property type="entry name" value="Periplasmic binding protein-like I"/>
    <property type="match status" value="1"/>
</dbReference>
<dbReference type="Proteomes" id="UP000199569">
    <property type="component" value="Unassembled WGS sequence"/>
</dbReference>
<dbReference type="EMBL" id="FMVJ01000018">
    <property type="protein sequence ID" value="SCZ12368.1"/>
    <property type="molecule type" value="Genomic_DNA"/>
</dbReference>
<dbReference type="CDD" id="cd19998">
    <property type="entry name" value="PBP1_ABC_sugar_binding-like"/>
    <property type="match status" value="1"/>
</dbReference>
<dbReference type="GO" id="GO:0030246">
    <property type="term" value="F:carbohydrate binding"/>
    <property type="evidence" value="ECO:0007669"/>
    <property type="project" value="UniProtKB-ARBA"/>
</dbReference>
<feature type="chain" id="PRO_5011483177" evidence="4">
    <location>
        <begin position="25"/>
        <end position="376"/>
    </location>
</feature>
<dbReference type="AlphaFoldDB" id="A0A1G5LJ84"/>
<dbReference type="PANTHER" id="PTHR46847">
    <property type="entry name" value="D-ALLOSE-BINDING PERIPLASMIC PROTEIN-RELATED"/>
    <property type="match status" value="1"/>
</dbReference>
<dbReference type="InterPro" id="IPR028082">
    <property type="entry name" value="Peripla_BP_I"/>
</dbReference>
<dbReference type="Pfam" id="PF13407">
    <property type="entry name" value="Peripla_BP_4"/>
    <property type="match status" value="1"/>
</dbReference>
<evidence type="ECO:0000259" key="5">
    <source>
        <dbReference type="Pfam" id="PF13407"/>
    </source>
</evidence>
<sequence length="376" mass="40707">MARAARLSALAFSGLLLSSVAAFAAPKIVPGPGPDPGCFKPWNAQTKYMQWDKKPGPYRVAVVNGFVGNTWRIQMIQTAKAYAEQAGMKDKIKELKVVSTGTDVAAQLGAIEDFINQGYDAIITIAVAPEGFDRVIRLADRNNVVIVPFDNVLDTDKVMQVNEDQLEIGRLSARHLLKELGQKRDGKILEVRGLPGNSVDRDRHLGFREVMDKEGRFQIIEVVGNWDDGTAQKATADALAVHGRFEAVFTQGGSTGSVRAMMDAKHPFVPMAGEGENGYRKLIAQHAGEGLKGFSYSQSPGLVAISMKAAISALEGNPMPQLISVPIPAVDYTTLKDNVNFWSNLSDNFFAANEFPACGVNVTAPEIMAKDAKNTQ</sequence>
<dbReference type="STRING" id="549386.SAMN02927923_04335"/>
<accession>A0A1G5LJ84</accession>
<evidence type="ECO:0000256" key="3">
    <source>
        <dbReference type="ARBA" id="ARBA00022729"/>
    </source>
</evidence>
<dbReference type="GO" id="GO:0030313">
    <property type="term" value="C:cell envelope"/>
    <property type="evidence" value="ECO:0007669"/>
    <property type="project" value="UniProtKB-SubCell"/>
</dbReference>
<dbReference type="PANTHER" id="PTHR46847:SF1">
    <property type="entry name" value="D-ALLOSE-BINDING PERIPLASMIC PROTEIN-RELATED"/>
    <property type="match status" value="1"/>
</dbReference>
<protein>
    <submittedName>
        <fullName evidence="6">Monosaccharide ABC transporter substrate-binding protein, CUT2 family (TC 3.A.1.2.-)</fullName>
    </submittedName>
</protein>
<evidence type="ECO:0000256" key="2">
    <source>
        <dbReference type="ARBA" id="ARBA00007639"/>
    </source>
</evidence>
<evidence type="ECO:0000256" key="4">
    <source>
        <dbReference type="SAM" id="SignalP"/>
    </source>
</evidence>
<dbReference type="RefSeq" id="WP_091139387.1">
    <property type="nucleotide sequence ID" value="NZ_FMVJ01000018.1"/>
</dbReference>
<dbReference type="InterPro" id="IPR025997">
    <property type="entry name" value="SBP_2_dom"/>
</dbReference>
<proteinExistence type="inferred from homology"/>
<name>A0A1G5LJ84_9HYPH</name>